<dbReference type="InterPro" id="IPR004839">
    <property type="entry name" value="Aminotransferase_I/II_large"/>
</dbReference>
<feature type="domain" description="Aminotransferase class I/classII large" evidence="10">
    <location>
        <begin position="49"/>
        <end position="314"/>
    </location>
</feature>
<keyword evidence="12" id="KW-1185">Reference proteome</keyword>
<evidence type="ECO:0000256" key="8">
    <source>
        <dbReference type="ARBA" id="ARBA00029996"/>
    </source>
</evidence>
<keyword evidence="7 11" id="KW-0456">Lyase</keyword>
<comment type="catalytic activity">
    <reaction evidence="9">
        <text>O-phospho-L-threonine + H(+) = (R)-1-aminopropan-2-yl phosphate + CO2</text>
        <dbReference type="Rhea" id="RHEA:11492"/>
        <dbReference type="ChEBI" id="CHEBI:15378"/>
        <dbReference type="ChEBI" id="CHEBI:16526"/>
        <dbReference type="ChEBI" id="CHEBI:58563"/>
        <dbReference type="ChEBI" id="CHEBI:58675"/>
        <dbReference type="EC" id="4.1.1.81"/>
    </reaction>
</comment>
<comment type="cofactor">
    <cofactor evidence="1">
        <name>pyridoxal 5'-phosphate</name>
        <dbReference type="ChEBI" id="CHEBI:597326"/>
    </cofactor>
</comment>
<comment type="caution">
    <text evidence="11">The sequence shown here is derived from an EMBL/GenBank/DDBJ whole genome shotgun (WGS) entry which is preliminary data.</text>
</comment>
<dbReference type="Gene3D" id="3.90.1150.10">
    <property type="entry name" value="Aspartate Aminotransferase, domain 1"/>
    <property type="match status" value="1"/>
</dbReference>
<evidence type="ECO:0000256" key="1">
    <source>
        <dbReference type="ARBA" id="ARBA00001933"/>
    </source>
</evidence>
<dbReference type="InterPro" id="IPR005860">
    <property type="entry name" value="CobD"/>
</dbReference>
<dbReference type="CDD" id="cd00609">
    <property type="entry name" value="AAT_like"/>
    <property type="match status" value="1"/>
</dbReference>
<keyword evidence="5" id="KW-0169">Cobalamin biosynthesis</keyword>
<dbReference type="SUPFAM" id="SSF53383">
    <property type="entry name" value="PLP-dependent transferases"/>
    <property type="match status" value="1"/>
</dbReference>
<evidence type="ECO:0000256" key="9">
    <source>
        <dbReference type="ARBA" id="ARBA00048531"/>
    </source>
</evidence>
<dbReference type="PANTHER" id="PTHR42885:SF1">
    <property type="entry name" value="THREONINE-PHOSPHATE DECARBOXYLASE"/>
    <property type="match status" value="1"/>
</dbReference>
<dbReference type="STRING" id="1232683.ADIMK_0829"/>
<dbReference type="PROSITE" id="PS00105">
    <property type="entry name" value="AA_TRANSFER_CLASS_1"/>
    <property type="match status" value="1"/>
</dbReference>
<dbReference type="NCBIfam" id="TIGR01140">
    <property type="entry name" value="L_thr_O3P_dcar"/>
    <property type="match status" value="1"/>
</dbReference>
<dbReference type="Gene3D" id="3.40.640.10">
    <property type="entry name" value="Type I PLP-dependent aspartate aminotransferase-like (Major domain)"/>
    <property type="match status" value="1"/>
</dbReference>
<dbReference type="GO" id="GO:0009236">
    <property type="term" value="P:cobalamin biosynthetic process"/>
    <property type="evidence" value="ECO:0007669"/>
    <property type="project" value="UniProtKB-UniPathway"/>
</dbReference>
<dbReference type="PANTHER" id="PTHR42885">
    <property type="entry name" value="HISTIDINOL-PHOSPHATE AMINOTRANSFERASE-RELATED"/>
    <property type="match status" value="1"/>
</dbReference>
<dbReference type="GO" id="GO:0048472">
    <property type="term" value="F:threonine-phosphate decarboxylase activity"/>
    <property type="evidence" value="ECO:0007669"/>
    <property type="project" value="UniProtKB-EC"/>
</dbReference>
<evidence type="ECO:0000256" key="7">
    <source>
        <dbReference type="ARBA" id="ARBA00023239"/>
    </source>
</evidence>
<comment type="pathway">
    <text evidence="3">Cofactor biosynthesis; adenosylcobalamin biosynthesis.</text>
</comment>
<evidence type="ECO:0000259" key="10">
    <source>
        <dbReference type="Pfam" id="PF00155"/>
    </source>
</evidence>
<evidence type="ECO:0000256" key="4">
    <source>
        <dbReference type="ARBA" id="ARBA00012285"/>
    </source>
</evidence>
<dbReference type="Proteomes" id="UP000028252">
    <property type="component" value="Unassembled WGS sequence"/>
</dbReference>
<dbReference type="GO" id="GO:0030170">
    <property type="term" value="F:pyridoxal phosphate binding"/>
    <property type="evidence" value="ECO:0007669"/>
    <property type="project" value="InterPro"/>
</dbReference>
<evidence type="ECO:0000313" key="11">
    <source>
        <dbReference type="EMBL" id="KEA65127.1"/>
    </source>
</evidence>
<evidence type="ECO:0000256" key="2">
    <source>
        <dbReference type="ARBA" id="ARBA00003444"/>
    </source>
</evidence>
<evidence type="ECO:0000256" key="6">
    <source>
        <dbReference type="ARBA" id="ARBA00022898"/>
    </source>
</evidence>
<dbReference type="EMBL" id="JMQN01000013">
    <property type="protein sequence ID" value="KEA65127.1"/>
    <property type="molecule type" value="Genomic_DNA"/>
</dbReference>
<dbReference type="AlphaFoldDB" id="A0A081G2X2"/>
<dbReference type="InterPro" id="IPR015424">
    <property type="entry name" value="PyrdxlP-dep_Trfase"/>
</dbReference>
<sequence>MHGGGVNAAAKRYGIPVESWLDLSTGINPQGWPVPRIPQSVFARLPEADDALESAAAEYYGSSDLLALAGSQQAIELLPRLRRELSGRSRVGVLAPGYAEHDYHWRVNGHQVVSVPAQAIEAHLPELDVLVVINPCNPSTCRFTPLQLEQWREALASRGGWLVVDEAFIDATPELSLLRGEMPPGLIVLRSLGKFFGLAGLRVGFLFAEQAVREALEKVIGPWSIAHPSRWVAAQALQDTRWQQRTRERLIVQQARLRGLLQTYLSDPVHSTALFAWVETDEARYLGQRLAMRAVLVRRFETPSGLRFGLPGVETQWRWLERVLQEIKE</sequence>
<dbReference type="Pfam" id="PF00155">
    <property type="entry name" value="Aminotran_1_2"/>
    <property type="match status" value="1"/>
</dbReference>
<organism evidence="11 12">
    <name type="scientific">Marinobacterium lacunae</name>
    <dbReference type="NCBI Taxonomy" id="1232683"/>
    <lineage>
        <taxon>Bacteria</taxon>
        <taxon>Pseudomonadati</taxon>
        <taxon>Pseudomonadota</taxon>
        <taxon>Gammaproteobacteria</taxon>
        <taxon>Oceanospirillales</taxon>
        <taxon>Oceanospirillaceae</taxon>
        <taxon>Marinobacterium</taxon>
    </lineage>
</organism>
<keyword evidence="6" id="KW-0663">Pyridoxal phosphate</keyword>
<dbReference type="InterPro" id="IPR004838">
    <property type="entry name" value="NHTrfase_class1_PyrdxlP-BS"/>
</dbReference>
<evidence type="ECO:0000313" key="12">
    <source>
        <dbReference type="Proteomes" id="UP000028252"/>
    </source>
</evidence>
<name>A0A081G2X2_9GAMM</name>
<evidence type="ECO:0000256" key="5">
    <source>
        <dbReference type="ARBA" id="ARBA00022573"/>
    </source>
</evidence>
<comment type="function">
    <text evidence="2">Decarboxylates L-threonine-O-3-phosphate to yield (R)-1-amino-2-propanol O-2-phosphate, the precursor for the linkage between the nucleotide loop and the corrin ring in cobalamin.</text>
</comment>
<dbReference type="eggNOG" id="COG0079">
    <property type="taxonomic scope" value="Bacteria"/>
</dbReference>
<accession>A0A081G2X2</accession>
<protein>
    <recommendedName>
        <fullName evidence="4">threonine-phosphate decarboxylase</fullName>
        <ecNumber evidence="4">4.1.1.81</ecNumber>
    </recommendedName>
    <alternativeName>
        <fullName evidence="8">L-threonine-O-3-phosphate decarboxylase</fullName>
    </alternativeName>
</protein>
<dbReference type="PATRIC" id="fig|1232683.4.peg.821"/>
<proteinExistence type="predicted"/>
<dbReference type="EC" id="4.1.1.81" evidence="4"/>
<dbReference type="UniPathway" id="UPA00148"/>
<gene>
    <name evidence="11" type="ORF">ADIMK_0829</name>
</gene>
<dbReference type="InterPro" id="IPR015421">
    <property type="entry name" value="PyrdxlP-dep_Trfase_major"/>
</dbReference>
<evidence type="ECO:0000256" key="3">
    <source>
        <dbReference type="ARBA" id="ARBA00004953"/>
    </source>
</evidence>
<dbReference type="InterPro" id="IPR015422">
    <property type="entry name" value="PyrdxlP-dep_Trfase_small"/>
</dbReference>
<reference evidence="11 12" key="1">
    <citation type="submission" date="2014-04" db="EMBL/GenBank/DDBJ databases">
        <title>Marinobacterium kochiensis sp. nov., isolated from sediment sample collected from Kochi backwaters in Kerala, India.</title>
        <authorList>
            <person name="Singh A."/>
            <person name="Pinnaka A.K."/>
        </authorList>
    </citation>
    <scope>NUCLEOTIDE SEQUENCE [LARGE SCALE GENOMIC DNA]</scope>
    <source>
        <strain evidence="11 12">AK27</strain>
    </source>
</reference>